<feature type="transmembrane region" description="Helical" evidence="1">
    <location>
        <begin position="235"/>
        <end position="256"/>
    </location>
</feature>
<evidence type="ECO:0000256" key="1">
    <source>
        <dbReference type="SAM" id="Phobius"/>
    </source>
</evidence>
<feature type="transmembrane region" description="Helical" evidence="1">
    <location>
        <begin position="65"/>
        <end position="86"/>
    </location>
</feature>
<dbReference type="PANTHER" id="PTHR37314:SF4">
    <property type="entry name" value="UPF0700 TRANSMEMBRANE PROTEIN YOAK"/>
    <property type="match status" value="1"/>
</dbReference>
<name>D9W9E1_9ACTN</name>
<sequence>MAAREAEYGGTRPPFPARCFPRLREGTRRDRRWPMADGDATADGGLVAAAVALTVATGAMDAISFLALGGVFTSVMTANLSLLGISAGAQDPDRARDAAVAVAGFVAGALLSARIVRGERPVRRTRWALGVEVLALGGLWAVWTSAGGDPGGGVRLGLLAVGALAHGWSERSGARRRAARDVHHLPHRTLTGLLVDVARDGRVRWVSLALLASLVVGAALGGLLVTYAAPAAPALPAGLVALVLLVSFIPQGRAVWRRLSG</sequence>
<organism evidence="2 3">
    <name type="scientific">Streptomyces himastatinicus ATCC 53653</name>
    <dbReference type="NCBI Taxonomy" id="457427"/>
    <lineage>
        <taxon>Bacteria</taxon>
        <taxon>Bacillati</taxon>
        <taxon>Actinomycetota</taxon>
        <taxon>Actinomycetes</taxon>
        <taxon>Kitasatosporales</taxon>
        <taxon>Streptomycetaceae</taxon>
        <taxon>Streptomyces</taxon>
        <taxon>Streptomyces violaceusniger group</taxon>
    </lineage>
</organism>
<dbReference type="STRING" id="457427.SSOG_00341"/>
<keyword evidence="1" id="KW-1133">Transmembrane helix</keyword>
<feature type="transmembrane region" description="Helical" evidence="1">
    <location>
        <begin position="208"/>
        <end position="229"/>
    </location>
</feature>
<dbReference type="HOGENOM" id="CLU_061825_2_2_11"/>
<evidence type="ECO:0000313" key="3">
    <source>
        <dbReference type="Proteomes" id="UP000003963"/>
    </source>
</evidence>
<protein>
    <submittedName>
        <fullName evidence="2">Putative membrane protein</fullName>
    </submittedName>
</protein>
<evidence type="ECO:0000313" key="2">
    <source>
        <dbReference type="EMBL" id="EFL20629.1"/>
    </source>
</evidence>
<dbReference type="Proteomes" id="UP000003963">
    <property type="component" value="Unassembled WGS sequence"/>
</dbReference>
<feature type="transmembrane region" description="Helical" evidence="1">
    <location>
        <begin position="128"/>
        <end position="146"/>
    </location>
</feature>
<proteinExistence type="predicted"/>
<reference evidence="2 3" key="1">
    <citation type="submission" date="2009-02" db="EMBL/GenBank/DDBJ databases">
        <title>Annotation of Streptomyces hygroscopicus strain ATCC 53653.</title>
        <authorList>
            <consortium name="The Broad Institute Genome Sequencing Platform"/>
            <consortium name="Broad Institute Microbial Sequencing Center"/>
            <person name="Fischbach M."/>
            <person name="Godfrey P."/>
            <person name="Ward D."/>
            <person name="Young S."/>
            <person name="Zeng Q."/>
            <person name="Koehrsen M."/>
            <person name="Alvarado L."/>
            <person name="Berlin A.M."/>
            <person name="Bochicchio J."/>
            <person name="Borenstein D."/>
            <person name="Chapman S.B."/>
            <person name="Chen Z."/>
            <person name="Engels R."/>
            <person name="Freedman E."/>
            <person name="Gellesch M."/>
            <person name="Goldberg J."/>
            <person name="Griggs A."/>
            <person name="Gujja S."/>
            <person name="Heilman E.R."/>
            <person name="Heiman D.I."/>
            <person name="Hepburn T.A."/>
            <person name="Howarth C."/>
            <person name="Jen D."/>
            <person name="Larson L."/>
            <person name="Lewis B."/>
            <person name="Mehta T."/>
            <person name="Park D."/>
            <person name="Pearson M."/>
            <person name="Richards J."/>
            <person name="Roberts A."/>
            <person name="Saif S."/>
            <person name="Shea T.D."/>
            <person name="Shenoy N."/>
            <person name="Sisk P."/>
            <person name="Stolte C."/>
            <person name="Sykes S.N."/>
            <person name="Thomson T."/>
            <person name="Walk T."/>
            <person name="White J."/>
            <person name="Yandava C."/>
            <person name="Straight P."/>
            <person name="Clardy J."/>
            <person name="Hung D."/>
            <person name="Kolter R."/>
            <person name="Mekalanos J."/>
            <person name="Walker S."/>
            <person name="Walsh C.T."/>
            <person name="Wieland-Brown L.C."/>
            <person name="Haas B."/>
            <person name="Nusbaum C."/>
            <person name="Birren B."/>
        </authorList>
    </citation>
    <scope>NUCLEOTIDE SEQUENCE [LARGE SCALE GENOMIC DNA]</scope>
    <source>
        <strain evidence="2 3">ATCC 53653</strain>
    </source>
</reference>
<dbReference type="InterPro" id="IPR010699">
    <property type="entry name" value="DUF1275"/>
</dbReference>
<keyword evidence="3" id="KW-1185">Reference proteome</keyword>
<feature type="transmembrane region" description="Helical" evidence="1">
    <location>
        <begin position="152"/>
        <end position="169"/>
    </location>
</feature>
<gene>
    <name evidence="2" type="ORF">SSOG_00341</name>
</gene>
<dbReference type="Pfam" id="PF06912">
    <property type="entry name" value="DUF1275"/>
    <property type="match status" value="1"/>
</dbReference>
<dbReference type="EMBL" id="GG657754">
    <property type="protein sequence ID" value="EFL20629.1"/>
    <property type="molecule type" value="Genomic_DNA"/>
</dbReference>
<feature type="transmembrane region" description="Helical" evidence="1">
    <location>
        <begin position="98"/>
        <end position="116"/>
    </location>
</feature>
<accession>D9W9E1</accession>
<keyword evidence="1" id="KW-0472">Membrane</keyword>
<keyword evidence="1" id="KW-0812">Transmembrane</keyword>
<dbReference type="AlphaFoldDB" id="D9W9E1"/>
<dbReference type="PANTHER" id="PTHR37314">
    <property type="entry name" value="SLR0142 PROTEIN"/>
    <property type="match status" value="1"/>
</dbReference>